<dbReference type="GO" id="GO:0005524">
    <property type="term" value="F:ATP binding"/>
    <property type="evidence" value="ECO:0007669"/>
    <property type="project" value="UniProtKB-UniRule"/>
</dbReference>
<reference evidence="18 19" key="1">
    <citation type="submission" date="2018-02" db="EMBL/GenBank/DDBJ databases">
        <authorList>
            <person name="Cohen D.B."/>
            <person name="Kent A.D."/>
        </authorList>
    </citation>
    <scope>NUCLEOTIDE SEQUENCE [LARGE SCALE GENOMIC DNA]</scope>
    <source>
        <strain evidence="18 19">CCAP 1448/3</strain>
    </source>
</reference>
<dbReference type="GO" id="GO:0005829">
    <property type="term" value="C:cytosol"/>
    <property type="evidence" value="ECO:0007669"/>
    <property type="project" value="TreeGrafter"/>
</dbReference>
<dbReference type="InterPro" id="IPR000185">
    <property type="entry name" value="SecA"/>
</dbReference>
<dbReference type="InterPro" id="IPR036670">
    <property type="entry name" value="SecA_X-link_sf"/>
</dbReference>
<dbReference type="GO" id="GO:0031522">
    <property type="term" value="C:cell envelope Sec protein transport complex"/>
    <property type="evidence" value="ECO:0007669"/>
    <property type="project" value="TreeGrafter"/>
</dbReference>
<dbReference type="CDD" id="cd17928">
    <property type="entry name" value="DEXDc_SecA"/>
    <property type="match status" value="1"/>
</dbReference>
<keyword evidence="5" id="KW-0997">Cell inner membrane</keyword>
<dbReference type="GO" id="GO:0065002">
    <property type="term" value="P:intracellular protein transmembrane transport"/>
    <property type="evidence" value="ECO:0007669"/>
    <property type="project" value="UniProtKB-UniRule"/>
</dbReference>
<dbReference type="InterPro" id="IPR014001">
    <property type="entry name" value="Helicase_ATP-bd"/>
</dbReference>
<dbReference type="SUPFAM" id="SSF81767">
    <property type="entry name" value="Pre-protein crosslinking domain of SecA"/>
    <property type="match status" value="1"/>
</dbReference>
<dbReference type="InterPro" id="IPR027417">
    <property type="entry name" value="P-loop_NTPase"/>
</dbReference>
<dbReference type="RefSeq" id="WP_106288302.1">
    <property type="nucleotide sequence ID" value="NZ_CAWNTC010000007.1"/>
</dbReference>
<keyword evidence="9 13" id="KW-1278">Translocase</keyword>
<dbReference type="Gene3D" id="1.10.3060.10">
    <property type="entry name" value="Helical scaffold and wing domains of SecA"/>
    <property type="match status" value="1"/>
</dbReference>
<dbReference type="GO" id="GO:0031676">
    <property type="term" value="C:plasma membrane-derived thylakoid membrane"/>
    <property type="evidence" value="ECO:0007669"/>
    <property type="project" value="UniProtKB-SubCell"/>
</dbReference>
<feature type="binding site" evidence="13">
    <location>
        <begin position="108"/>
        <end position="112"/>
    </location>
    <ligand>
        <name>ATP</name>
        <dbReference type="ChEBI" id="CHEBI:30616"/>
    </ligand>
</feature>
<dbReference type="Pfam" id="PF01043">
    <property type="entry name" value="SecA_PP_bind"/>
    <property type="match status" value="1"/>
</dbReference>
<dbReference type="Pfam" id="PF21090">
    <property type="entry name" value="P-loop_SecA"/>
    <property type="match status" value="1"/>
</dbReference>
<comment type="caution">
    <text evidence="18">The sequence shown here is derived from an EMBL/GenBank/DDBJ whole genome shotgun (WGS) entry which is preliminary data.</text>
</comment>
<dbReference type="Gene3D" id="3.90.1440.10">
    <property type="entry name" value="SecA, preprotein cross-linking domain"/>
    <property type="match status" value="1"/>
</dbReference>
<dbReference type="GO" id="GO:0043952">
    <property type="term" value="P:protein transport by the Sec complex"/>
    <property type="evidence" value="ECO:0007669"/>
    <property type="project" value="TreeGrafter"/>
</dbReference>
<dbReference type="GO" id="GO:0006605">
    <property type="term" value="P:protein targeting"/>
    <property type="evidence" value="ECO:0007669"/>
    <property type="project" value="UniProtKB-UniRule"/>
</dbReference>
<reference evidence="18 19" key="2">
    <citation type="submission" date="2018-03" db="EMBL/GenBank/DDBJ databases">
        <title>The ancient ancestry and fast evolution of plastids.</title>
        <authorList>
            <person name="Moore K.R."/>
            <person name="Magnabosco C."/>
            <person name="Momper L."/>
            <person name="Gold D.A."/>
            <person name="Bosak T."/>
            <person name="Fournier G.P."/>
        </authorList>
    </citation>
    <scope>NUCLEOTIDE SEQUENCE [LARGE SCALE GENOMIC DNA]</scope>
    <source>
        <strain evidence="18 19">CCAP 1448/3</strain>
    </source>
</reference>
<evidence type="ECO:0000256" key="1">
    <source>
        <dbReference type="ARBA" id="ARBA00004170"/>
    </source>
</evidence>
<keyword evidence="19" id="KW-1185">Reference proteome</keyword>
<dbReference type="Gene3D" id="3.40.50.300">
    <property type="entry name" value="P-loop containing nucleotide triphosphate hydrolases"/>
    <property type="match status" value="2"/>
</dbReference>
<evidence type="ECO:0000313" key="19">
    <source>
        <dbReference type="Proteomes" id="UP000238762"/>
    </source>
</evidence>
<dbReference type="SMART" id="SM00957">
    <property type="entry name" value="SecA_DEAD"/>
    <property type="match status" value="1"/>
</dbReference>
<evidence type="ECO:0000256" key="15">
    <source>
        <dbReference type="SAM" id="MobiDB-lite"/>
    </source>
</evidence>
<feature type="domain" description="SecA family profile" evidence="17">
    <location>
        <begin position="1"/>
        <end position="748"/>
    </location>
</feature>
<dbReference type="PROSITE" id="PS51196">
    <property type="entry name" value="SECA_MOTOR_DEAD"/>
    <property type="match status" value="1"/>
</dbReference>
<dbReference type="InterPro" id="IPR011116">
    <property type="entry name" value="SecA_Wing/Scaffold"/>
</dbReference>
<proteinExistence type="inferred from homology"/>
<dbReference type="InterPro" id="IPR020937">
    <property type="entry name" value="SecA_CS"/>
</dbReference>
<evidence type="ECO:0000256" key="5">
    <source>
        <dbReference type="ARBA" id="ARBA00022519"/>
    </source>
</evidence>
<dbReference type="InterPro" id="IPR014018">
    <property type="entry name" value="SecA_motor_DEAD"/>
</dbReference>
<dbReference type="FunFam" id="1.10.3060.10:FF:000003">
    <property type="entry name" value="Protein translocase subunit SecA"/>
    <property type="match status" value="1"/>
</dbReference>
<evidence type="ECO:0000313" key="18">
    <source>
        <dbReference type="EMBL" id="PSB03374.1"/>
    </source>
</evidence>
<feature type="binding site" evidence="13">
    <location>
        <position position="535"/>
    </location>
    <ligand>
        <name>ATP</name>
        <dbReference type="ChEBI" id="CHEBI:30616"/>
    </ligand>
</feature>
<dbReference type="InterPro" id="IPR011115">
    <property type="entry name" value="SecA_DEAD"/>
</dbReference>
<dbReference type="InterPro" id="IPR036266">
    <property type="entry name" value="SecA_Wing/Scaffold_sf"/>
</dbReference>
<keyword evidence="10 13" id="KW-0811">Translocation</keyword>
<dbReference type="PROSITE" id="PS01312">
    <property type="entry name" value="SECA"/>
    <property type="match status" value="1"/>
</dbReference>
<dbReference type="OrthoDB" id="9805579at2"/>
<evidence type="ECO:0000256" key="13">
    <source>
        <dbReference type="HAMAP-Rule" id="MF_01382"/>
    </source>
</evidence>
<dbReference type="SUPFAM" id="SSF81886">
    <property type="entry name" value="Helical scaffold and wing domains of SecA"/>
    <property type="match status" value="1"/>
</dbReference>
<dbReference type="CDD" id="cd18803">
    <property type="entry name" value="SF2_C_secA"/>
    <property type="match status" value="1"/>
</dbReference>
<dbReference type="InterPro" id="IPR011130">
    <property type="entry name" value="SecA_preprotein_X-link_dom"/>
</dbReference>
<feature type="region of interest" description="Disordered" evidence="15">
    <location>
        <begin position="267"/>
        <end position="287"/>
    </location>
</feature>
<comment type="similarity">
    <text evidence="2 13 14">Belongs to the SecA family.</text>
</comment>
<comment type="catalytic activity">
    <reaction evidence="13">
        <text>ATP + H2O + cellular proteinSide 1 = ADP + phosphate + cellular proteinSide 2.</text>
        <dbReference type="EC" id="7.4.2.8"/>
    </reaction>
</comment>
<evidence type="ECO:0000256" key="14">
    <source>
        <dbReference type="RuleBase" id="RU003874"/>
    </source>
</evidence>
<comment type="subunit">
    <text evidence="13">Monomer and homodimer. Part of the essential Sec protein translocation apparatus which comprises SecA, SecYEG and auxiliary proteins SecDF. Other proteins may also be involved.</text>
</comment>
<keyword evidence="13" id="KW-0963">Cytoplasm</keyword>
<keyword evidence="8 13" id="KW-0653">Protein transport</keyword>
<dbReference type="EMBL" id="PVWJ01000034">
    <property type="protein sequence ID" value="PSB03374.1"/>
    <property type="molecule type" value="Genomic_DNA"/>
</dbReference>
<keyword evidence="12 13" id="KW-0472">Membrane</keyword>
<keyword evidence="3 13" id="KW-0813">Transport</keyword>
<dbReference type="FunFam" id="3.90.1440.10:FF:000003">
    <property type="entry name" value="Preprotein translocase SecA subunit"/>
    <property type="match status" value="1"/>
</dbReference>
<dbReference type="SMART" id="SM00958">
    <property type="entry name" value="SecA_PP_bind"/>
    <property type="match status" value="1"/>
</dbReference>
<dbReference type="PRINTS" id="PR00906">
    <property type="entry name" value="SECA"/>
</dbReference>
<evidence type="ECO:0000256" key="6">
    <source>
        <dbReference type="ARBA" id="ARBA00022741"/>
    </source>
</evidence>
<comment type="function">
    <text evidence="13">Part of the Sec protein translocase complex. Interacts with the SecYEG preprotein conducting channel. Has a central role in coupling the hydrolysis of ATP to the transfer of proteins into and across the cell membrane, serving as an ATP-driven molecular motor driving the stepwise translocation of polypeptide chains across the membrane.</text>
</comment>
<gene>
    <name evidence="13" type="primary">secA</name>
    <name evidence="18" type="ORF">C7B64_08775</name>
</gene>
<evidence type="ECO:0000259" key="16">
    <source>
        <dbReference type="PROSITE" id="PS51192"/>
    </source>
</evidence>
<evidence type="ECO:0000256" key="10">
    <source>
        <dbReference type="ARBA" id="ARBA00023010"/>
    </source>
</evidence>
<evidence type="ECO:0000256" key="9">
    <source>
        <dbReference type="ARBA" id="ARBA00022967"/>
    </source>
</evidence>
<dbReference type="AlphaFoldDB" id="A0A2T1C571"/>
<dbReference type="PANTHER" id="PTHR30612">
    <property type="entry name" value="SECA INNER MEMBRANE COMPONENT OF SEC PROTEIN SECRETION SYSTEM"/>
    <property type="match status" value="1"/>
</dbReference>
<organism evidence="18 19">
    <name type="scientific">Merismopedia glauca CCAP 1448/3</name>
    <dbReference type="NCBI Taxonomy" id="1296344"/>
    <lineage>
        <taxon>Bacteria</taxon>
        <taxon>Bacillati</taxon>
        <taxon>Cyanobacteriota</taxon>
        <taxon>Cyanophyceae</taxon>
        <taxon>Synechococcales</taxon>
        <taxon>Merismopediaceae</taxon>
        <taxon>Merismopedia</taxon>
    </lineage>
</organism>
<evidence type="ECO:0000256" key="12">
    <source>
        <dbReference type="ARBA" id="ARBA00023136"/>
    </source>
</evidence>
<evidence type="ECO:0000256" key="7">
    <source>
        <dbReference type="ARBA" id="ARBA00022840"/>
    </source>
</evidence>
<dbReference type="GO" id="GO:0008564">
    <property type="term" value="F:protein-exporting ATPase activity"/>
    <property type="evidence" value="ECO:0007669"/>
    <property type="project" value="UniProtKB-EC"/>
</dbReference>
<dbReference type="HAMAP" id="MF_01382">
    <property type="entry name" value="SecA"/>
    <property type="match status" value="1"/>
</dbReference>
<evidence type="ECO:0000256" key="3">
    <source>
        <dbReference type="ARBA" id="ARBA00022448"/>
    </source>
</evidence>
<keyword evidence="7 13" id="KW-0067">ATP-binding</keyword>
<dbReference type="GO" id="GO:0017038">
    <property type="term" value="P:protein import"/>
    <property type="evidence" value="ECO:0007669"/>
    <property type="project" value="InterPro"/>
</dbReference>
<evidence type="ECO:0000256" key="8">
    <source>
        <dbReference type="ARBA" id="ARBA00022927"/>
    </source>
</evidence>
<sequence>MFKNLFGNPNARKLQKYQPYVADINVLEDEIKVLSDEALAAKTAEFRQRLEKVKRNRDREELLDEILPEAYAVVREAARRVLGMRHFDVQLLGGIVLHKGQIAEMKTGEGKTLVATLPAYLNGLTGKGVHVVTVNDYLARRDAEWMGQVHRFLGLSVGLIQSGMSSAERQKNYACDVTYATNSELGFDYLRDNMATSMADVVQPNLGFYTPDGEEQKPLNYCIIDEVDSILIDESRTPLIISGQVELPTEKYLAAVDIARQLRQGIQRKDKSGRPIEDEDECQDEQGNPAHYVVDEKSRNISMTGLGFAEAERLLNVNDLYNPEDPWAHYILNAVKAKELFKKDVNYIVRNDEVIIVDEFTGRVLPGRRWSDGLHQAIEAKEGVEIEKETQTLATITYQNFFLLYNKLAGMSGTAKTEEAEFEKTYNIQVTIIPTNKRTSRLDMPDVVYKNEQGKWKAVAQECAEMHELGRPVLVGTTSVEKSEVLSQLLNQLEVPHNLLNARPENVERESEIIAQAGRKGAVTIATNMAGRGTDIILGGNSDYMARLKIREYFMPKIVEPETADMMAPMAVPGVSGARPPAQGFAPGKKAKTWKASPEIFPTEISKETQKKLKAAVDFAVKEYGERSLPELEAEERVAVACENAPTEDLVIQKLREMYHLIKDEYEEFTRKEHDEVVSLGGLHVIGTERHESRRIDNQLRGRAGRQGDPGTTKFFLSLEDNLLRIFGGDRVVGLMEAFKVEEDMPIESGMLTRSLEGAQKKVETHYYDIRKQVFEYDEVMNNQRRAIYAERRRVLEGQDLKEQVIGYAEKTMEDIVDAYVNPELPSEEWDLANLINKVKEFVYILSDLEPQQMEDMTVGQIKSFLYEEVRKAYEMKEGEIDRVQPGLMRQAERFFILQQIDTLWREHLQAMDSLREGIGLRGYGQKDPLIEYKQEGYQMFLDMMIDIRRNVVYSLFQFQPQPQPQAV</sequence>
<dbReference type="EC" id="7.4.2.8" evidence="13"/>
<dbReference type="SUPFAM" id="SSF52540">
    <property type="entry name" value="P-loop containing nucleoside triphosphate hydrolases"/>
    <property type="match status" value="2"/>
</dbReference>
<evidence type="ECO:0000256" key="11">
    <source>
        <dbReference type="ARBA" id="ARBA00023078"/>
    </source>
</evidence>
<protein>
    <recommendedName>
        <fullName evidence="13 14">Protein translocase subunit SecA</fullName>
        <ecNumber evidence="13">7.4.2.8</ecNumber>
    </recommendedName>
</protein>
<evidence type="ECO:0000259" key="17">
    <source>
        <dbReference type="PROSITE" id="PS51196"/>
    </source>
</evidence>
<evidence type="ECO:0000256" key="4">
    <source>
        <dbReference type="ARBA" id="ARBA00022475"/>
    </source>
</evidence>
<comment type="function">
    <text evidence="13">Probably participates in protein translocation into and across both the cytoplasmic and thylakoid membranes in cyanobacterial cells.</text>
</comment>
<feature type="binding site" evidence="13">
    <location>
        <position position="90"/>
    </location>
    <ligand>
        <name>ATP</name>
        <dbReference type="ChEBI" id="CHEBI:30616"/>
    </ligand>
</feature>
<keyword evidence="4" id="KW-1003">Cell membrane</keyword>
<dbReference type="Pfam" id="PF07517">
    <property type="entry name" value="SecA_DEAD"/>
    <property type="match status" value="1"/>
</dbReference>
<evidence type="ECO:0000256" key="2">
    <source>
        <dbReference type="ARBA" id="ARBA00007650"/>
    </source>
</evidence>
<dbReference type="PANTHER" id="PTHR30612:SF0">
    <property type="entry name" value="CHLOROPLAST PROTEIN-TRANSPORTING ATPASE"/>
    <property type="match status" value="1"/>
</dbReference>
<feature type="compositionally biased region" description="Basic and acidic residues" evidence="15">
    <location>
        <begin position="267"/>
        <end position="276"/>
    </location>
</feature>
<dbReference type="FunFam" id="3.40.50.300:FF:000429">
    <property type="entry name" value="Preprotein translocase subunit SecA"/>
    <property type="match status" value="1"/>
</dbReference>
<keyword evidence="6 13" id="KW-0547">Nucleotide-binding</keyword>
<dbReference type="Pfam" id="PF07516">
    <property type="entry name" value="SecA_SW"/>
    <property type="match status" value="1"/>
</dbReference>
<accession>A0A2T1C571</accession>
<comment type="subcellular location">
    <subcellularLocation>
        <location evidence="13">Cell inner membrane</location>
        <topology evidence="13">Peripheral membrane protein</topology>
        <orientation evidence="13">Cytoplasmic side</orientation>
    </subcellularLocation>
    <subcellularLocation>
        <location evidence="13">Cellular thylakoid membrane</location>
        <topology evidence="13">Peripheral membrane protein</topology>
        <orientation evidence="13">Cytoplasmic side</orientation>
    </subcellularLocation>
    <subcellularLocation>
        <location evidence="13">Cytoplasm</location>
    </subcellularLocation>
    <subcellularLocation>
        <location evidence="1">Membrane</location>
        <topology evidence="1">Peripheral membrane protein</topology>
    </subcellularLocation>
</comment>
<dbReference type="NCBIfam" id="TIGR00963">
    <property type="entry name" value="secA"/>
    <property type="match status" value="1"/>
</dbReference>
<dbReference type="InterPro" id="IPR044722">
    <property type="entry name" value="SecA_SF2_C"/>
</dbReference>
<keyword evidence="11 13" id="KW-0793">Thylakoid</keyword>
<dbReference type="PROSITE" id="PS51192">
    <property type="entry name" value="HELICASE_ATP_BIND_1"/>
    <property type="match status" value="1"/>
</dbReference>
<name>A0A2T1C571_9CYAN</name>
<dbReference type="Proteomes" id="UP000238762">
    <property type="component" value="Unassembled WGS sequence"/>
</dbReference>
<feature type="domain" description="Helicase ATP-binding" evidence="16">
    <location>
        <begin position="92"/>
        <end position="263"/>
    </location>
</feature>